<evidence type="ECO:0000313" key="3">
    <source>
        <dbReference type="RefSeq" id="XP_026285490.1"/>
    </source>
</evidence>
<proteinExistence type="predicted"/>
<sequence>MARIALLLLTAGVALLVAADLVSFDLAEFRARFQKGTPYIDSACAHMEPFVSKINALEAVQRDRLAVCLYEAALNALDQDSTEKEMFEEIGGCLFVWSDTATETYNLYNEILAIFETATSKKSA</sequence>
<accession>A0A6J1T1N0</accession>
<evidence type="ECO:0000256" key="1">
    <source>
        <dbReference type="SAM" id="SignalP"/>
    </source>
</evidence>
<dbReference type="Proteomes" id="UP000504606">
    <property type="component" value="Unplaced"/>
</dbReference>
<dbReference type="AlphaFoldDB" id="A0A6J1T1N0"/>
<dbReference type="GeneID" id="113211353"/>
<reference evidence="3" key="1">
    <citation type="submission" date="2025-08" db="UniProtKB">
        <authorList>
            <consortium name="RefSeq"/>
        </authorList>
    </citation>
    <scope>IDENTIFICATION</scope>
    <source>
        <tissue evidence="3">Whole organism</tissue>
    </source>
</reference>
<dbReference type="KEGG" id="foc:113211353"/>
<dbReference type="RefSeq" id="XP_026285490.1">
    <property type="nucleotide sequence ID" value="XM_026429705.2"/>
</dbReference>
<evidence type="ECO:0000313" key="2">
    <source>
        <dbReference type="Proteomes" id="UP000504606"/>
    </source>
</evidence>
<feature type="signal peptide" evidence="1">
    <location>
        <begin position="1"/>
        <end position="19"/>
    </location>
</feature>
<gene>
    <name evidence="3" type="primary">LOC113211353</name>
</gene>
<protein>
    <submittedName>
        <fullName evidence="3">Uncharacterized protein LOC113211353</fullName>
    </submittedName>
</protein>
<keyword evidence="1" id="KW-0732">Signal</keyword>
<feature type="chain" id="PRO_5027080678" evidence="1">
    <location>
        <begin position="20"/>
        <end position="124"/>
    </location>
</feature>
<organism evidence="2 3">
    <name type="scientific">Frankliniella occidentalis</name>
    <name type="common">Western flower thrips</name>
    <name type="synonym">Euthrips occidentalis</name>
    <dbReference type="NCBI Taxonomy" id="133901"/>
    <lineage>
        <taxon>Eukaryota</taxon>
        <taxon>Metazoa</taxon>
        <taxon>Ecdysozoa</taxon>
        <taxon>Arthropoda</taxon>
        <taxon>Hexapoda</taxon>
        <taxon>Insecta</taxon>
        <taxon>Pterygota</taxon>
        <taxon>Neoptera</taxon>
        <taxon>Paraneoptera</taxon>
        <taxon>Thysanoptera</taxon>
        <taxon>Terebrantia</taxon>
        <taxon>Thripoidea</taxon>
        <taxon>Thripidae</taxon>
        <taxon>Frankliniella</taxon>
    </lineage>
</organism>
<name>A0A6J1T1N0_FRAOC</name>
<keyword evidence="2" id="KW-1185">Reference proteome</keyword>